<evidence type="ECO:0000313" key="3">
    <source>
        <dbReference type="Proteomes" id="UP001283361"/>
    </source>
</evidence>
<evidence type="ECO:0000256" key="1">
    <source>
        <dbReference type="SAM" id="SignalP"/>
    </source>
</evidence>
<feature type="chain" id="PRO_5041907907" evidence="1">
    <location>
        <begin position="25"/>
        <end position="106"/>
    </location>
</feature>
<dbReference type="Proteomes" id="UP001283361">
    <property type="component" value="Unassembled WGS sequence"/>
</dbReference>
<evidence type="ECO:0000313" key="2">
    <source>
        <dbReference type="EMBL" id="KAK3761171.1"/>
    </source>
</evidence>
<comment type="caution">
    <text evidence="2">The sequence shown here is derived from an EMBL/GenBank/DDBJ whole genome shotgun (WGS) entry which is preliminary data.</text>
</comment>
<gene>
    <name evidence="2" type="ORF">RRG08_022572</name>
</gene>
<keyword evidence="1" id="KW-0732">Signal</keyword>
<sequence length="106" mass="11525">MVAFTKELVLHCTIIAIFFPMAETMSRSLDYNGVTSNPTSSETGAPDTLDPGVEVFADPFSLGRDPCLPVMSLFCCQSSRSECFFTVSLTTGCTFLHATFNSLSYT</sequence>
<accession>A0AAE0Z2W8</accession>
<dbReference type="AlphaFoldDB" id="A0AAE0Z2W8"/>
<protein>
    <submittedName>
        <fullName evidence="2">Uncharacterized protein</fullName>
    </submittedName>
</protein>
<dbReference type="EMBL" id="JAWDGP010004927">
    <property type="protein sequence ID" value="KAK3761171.1"/>
    <property type="molecule type" value="Genomic_DNA"/>
</dbReference>
<feature type="signal peptide" evidence="1">
    <location>
        <begin position="1"/>
        <end position="24"/>
    </location>
</feature>
<reference evidence="2" key="1">
    <citation type="journal article" date="2023" name="G3 (Bethesda)">
        <title>A reference genome for the long-term kleptoplast-retaining sea slug Elysia crispata morphotype clarki.</title>
        <authorList>
            <person name="Eastman K.E."/>
            <person name="Pendleton A.L."/>
            <person name="Shaikh M.A."/>
            <person name="Suttiyut T."/>
            <person name="Ogas R."/>
            <person name="Tomko P."/>
            <person name="Gavelis G."/>
            <person name="Widhalm J.R."/>
            <person name="Wisecaver J.H."/>
        </authorList>
    </citation>
    <scope>NUCLEOTIDE SEQUENCE</scope>
    <source>
        <strain evidence="2">ECLA1</strain>
    </source>
</reference>
<proteinExistence type="predicted"/>
<organism evidence="2 3">
    <name type="scientific">Elysia crispata</name>
    <name type="common">lettuce slug</name>
    <dbReference type="NCBI Taxonomy" id="231223"/>
    <lineage>
        <taxon>Eukaryota</taxon>
        <taxon>Metazoa</taxon>
        <taxon>Spiralia</taxon>
        <taxon>Lophotrochozoa</taxon>
        <taxon>Mollusca</taxon>
        <taxon>Gastropoda</taxon>
        <taxon>Heterobranchia</taxon>
        <taxon>Euthyneura</taxon>
        <taxon>Panpulmonata</taxon>
        <taxon>Sacoglossa</taxon>
        <taxon>Placobranchoidea</taxon>
        <taxon>Plakobranchidae</taxon>
        <taxon>Elysia</taxon>
    </lineage>
</organism>
<keyword evidence="3" id="KW-1185">Reference proteome</keyword>
<name>A0AAE0Z2W8_9GAST</name>